<dbReference type="Gene3D" id="2.150.10.10">
    <property type="entry name" value="Serralysin-like metalloprotease, C-terminal"/>
    <property type="match status" value="2"/>
</dbReference>
<dbReference type="InterPro" id="IPR050557">
    <property type="entry name" value="RTX_toxin/Mannuronan_C5-epim"/>
</dbReference>
<dbReference type="Gene3D" id="2.160.20.160">
    <property type="match status" value="1"/>
</dbReference>
<keyword evidence="4" id="KW-1185">Reference proteome</keyword>
<comment type="subcellular location">
    <subcellularLocation>
        <location evidence="1">Secreted</location>
    </subcellularLocation>
</comment>
<evidence type="ECO:0000313" key="4">
    <source>
        <dbReference type="Proteomes" id="UP001230207"/>
    </source>
</evidence>
<evidence type="ECO:0000256" key="2">
    <source>
        <dbReference type="ARBA" id="ARBA00022525"/>
    </source>
</evidence>
<dbReference type="PANTHER" id="PTHR38340:SF1">
    <property type="entry name" value="S-LAYER PROTEIN"/>
    <property type="match status" value="1"/>
</dbReference>
<organism evidence="3 4">
    <name type="scientific">Pararhizobium capsulatum DSM 1112</name>
    <dbReference type="NCBI Taxonomy" id="1121113"/>
    <lineage>
        <taxon>Bacteria</taxon>
        <taxon>Pseudomonadati</taxon>
        <taxon>Pseudomonadota</taxon>
        <taxon>Alphaproteobacteria</taxon>
        <taxon>Hyphomicrobiales</taxon>
        <taxon>Rhizobiaceae</taxon>
        <taxon>Rhizobium/Agrobacterium group</taxon>
        <taxon>Pararhizobium</taxon>
    </lineage>
</organism>
<dbReference type="EMBL" id="JAUSVF010000003">
    <property type="protein sequence ID" value="MDQ0323620.1"/>
    <property type="molecule type" value="Genomic_DNA"/>
</dbReference>
<name>A0ABU0BZF7_9HYPH</name>
<keyword evidence="2" id="KW-0964">Secreted</keyword>
<dbReference type="PANTHER" id="PTHR38340">
    <property type="entry name" value="S-LAYER PROTEIN"/>
    <property type="match status" value="1"/>
</dbReference>
<dbReference type="InterPro" id="IPR018511">
    <property type="entry name" value="Hemolysin-typ_Ca-bd_CS"/>
</dbReference>
<dbReference type="InterPro" id="IPR011049">
    <property type="entry name" value="Serralysin-like_metalloprot_C"/>
</dbReference>
<dbReference type="Pfam" id="PF00353">
    <property type="entry name" value="HemolysinCabind"/>
    <property type="match status" value="4"/>
</dbReference>
<accession>A0ABU0BZF7</accession>
<comment type="caution">
    <text evidence="3">The sequence shown here is derived from an EMBL/GenBank/DDBJ whole genome shotgun (WGS) entry which is preliminary data.</text>
</comment>
<dbReference type="InterPro" id="IPR001343">
    <property type="entry name" value="Hemolysn_Ca-bd"/>
</dbReference>
<reference evidence="3 4" key="1">
    <citation type="submission" date="2023-07" db="EMBL/GenBank/DDBJ databases">
        <title>Genomic Encyclopedia of Type Strains, Phase IV (KMG-IV): sequencing the most valuable type-strain genomes for metagenomic binning, comparative biology and taxonomic classification.</title>
        <authorList>
            <person name="Goeker M."/>
        </authorList>
    </citation>
    <scope>NUCLEOTIDE SEQUENCE [LARGE SCALE GENOMIC DNA]</scope>
    <source>
        <strain evidence="3 4">DSM 1112</strain>
    </source>
</reference>
<gene>
    <name evidence="3" type="ORF">QO002_005826</name>
</gene>
<dbReference type="PROSITE" id="PS00330">
    <property type="entry name" value="HEMOLYSIN_CALCIUM"/>
    <property type="match status" value="3"/>
</dbReference>
<dbReference type="Proteomes" id="UP001230207">
    <property type="component" value="Unassembled WGS sequence"/>
</dbReference>
<evidence type="ECO:0000313" key="3">
    <source>
        <dbReference type="EMBL" id="MDQ0323620.1"/>
    </source>
</evidence>
<dbReference type="SUPFAM" id="SSF51120">
    <property type="entry name" value="beta-Roll"/>
    <property type="match status" value="3"/>
</dbReference>
<sequence>MAAYYGNDGDNFVTAFDGYRYFYTGPGQDDIYLNVTAAFGYVEAGPDDDTVWAINGAYGDLYGGSGNDRFILGAGGNNVEGGFGNDYIAAAGGGNFLDGGQGIDAIVGGPGDDVIFGGVGNDSVAIQITAGSDWGIWRTTVSAGLYGGLGSDYIDGGQGNDSLFANDAAMTSDPGIDEMRGGSGNDEYFIANSRDKIFESVGDGTDTVWTNRSYALPMGQEIEFLFIKPANTAVVGINLTGNAFANTIQGNIAANIINGGGGADKMFGGSGNDTYVVDNVGDVVNDGGNDPVDLVKSSISFSLVASAHVVGKVENLTLMGAVAINATGNASSNVITGNTGANILNGAAGNDTINGGGGNDYIYGGAGNDKLTGGAGNDNFVFNTAISAATNVDTILDFNVIQDTIRLDNAVMPGLGSSMVSGEFWKSTSGAAHDTSDHIIYETDTGKLFYDSNGSASGGSTHIATLSANLALTYADLLVI</sequence>
<dbReference type="RefSeq" id="WP_307236232.1">
    <property type="nucleotide sequence ID" value="NZ_JAUSVF010000003.1"/>
</dbReference>
<proteinExistence type="predicted"/>
<evidence type="ECO:0000256" key="1">
    <source>
        <dbReference type="ARBA" id="ARBA00004613"/>
    </source>
</evidence>
<protein>
    <submittedName>
        <fullName evidence="3">Ca2+-binding RTX toxin-like protein</fullName>
    </submittedName>
</protein>
<dbReference type="PRINTS" id="PR00313">
    <property type="entry name" value="CABNDNGRPT"/>
</dbReference>